<protein>
    <submittedName>
        <fullName evidence="2">Uncharacterized protein</fullName>
    </submittedName>
</protein>
<keyword evidence="1" id="KW-1133">Transmembrane helix</keyword>
<feature type="transmembrane region" description="Helical" evidence="1">
    <location>
        <begin position="111"/>
        <end position="129"/>
    </location>
</feature>
<evidence type="ECO:0000313" key="3">
    <source>
        <dbReference type="Proteomes" id="UP000198415"/>
    </source>
</evidence>
<proteinExistence type="predicted"/>
<organism evidence="2 3">
    <name type="scientific">Actinoplanes regularis</name>
    <dbReference type="NCBI Taxonomy" id="52697"/>
    <lineage>
        <taxon>Bacteria</taxon>
        <taxon>Bacillati</taxon>
        <taxon>Actinomycetota</taxon>
        <taxon>Actinomycetes</taxon>
        <taxon>Micromonosporales</taxon>
        <taxon>Micromonosporaceae</taxon>
        <taxon>Actinoplanes</taxon>
    </lineage>
</organism>
<dbReference type="Proteomes" id="UP000198415">
    <property type="component" value="Unassembled WGS sequence"/>
</dbReference>
<feature type="transmembrane region" description="Helical" evidence="1">
    <location>
        <begin position="24"/>
        <end position="41"/>
    </location>
</feature>
<feature type="transmembrane region" description="Helical" evidence="1">
    <location>
        <begin position="81"/>
        <end position="99"/>
    </location>
</feature>
<dbReference type="EMBL" id="FZNR01000004">
    <property type="protein sequence ID" value="SNR66105.1"/>
    <property type="molecule type" value="Genomic_DNA"/>
</dbReference>
<sequence>MTERFAGRCVQTGVKNEWSGRGRLLFLLAALAATIPAWPYVQPHSPILDEMLRPAEVAVLVPVVLLFPVAWALVGRTWKAGVPLVLLVAGWSVGTVRFASYATPPTVDDFLRWYLVAAGLTVLVAMIVTRTGVRRIGFLVFLAGCAAAVAVPFVGEPPTPPGASLPPGVVTDENRLDCNNVACTRVITVRASDTADARALTRRIGEHLERTEGWRMRWYPFTAEPDIECKSSRRPTDPYALCLQLRSIGDPDASVQVRLSYSNRHDPVYRPAS</sequence>
<feature type="transmembrane region" description="Helical" evidence="1">
    <location>
        <begin position="57"/>
        <end position="74"/>
    </location>
</feature>
<gene>
    <name evidence="2" type="ORF">SAMN06264365_104259</name>
</gene>
<feature type="transmembrane region" description="Helical" evidence="1">
    <location>
        <begin position="136"/>
        <end position="155"/>
    </location>
</feature>
<dbReference type="AlphaFoldDB" id="A0A238Y4H9"/>
<name>A0A238Y4H9_9ACTN</name>
<evidence type="ECO:0000313" key="2">
    <source>
        <dbReference type="EMBL" id="SNR66105.1"/>
    </source>
</evidence>
<keyword evidence="1" id="KW-0472">Membrane</keyword>
<keyword evidence="1" id="KW-0812">Transmembrane</keyword>
<evidence type="ECO:0000256" key="1">
    <source>
        <dbReference type="SAM" id="Phobius"/>
    </source>
</evidence>
<keyword evidence="3" id="KW-1185">Reference proteome</keyword>
<reference evidence="2 3" key="1">
    <citation type="submission" date="2017-06" db="EMBL/GenBank/DDBJ databases">
        <authorList>
            <person name="Kim H.J."/>
            <person name="Triplett B.A."/>
        </authorList>
    </citation>
    <scope>NUCLEOTIDE SEQUENCE [LARGE SCALE GENOMIC DNA]</scope>
    <source>
        <strain evidence="2 3">DSM 43151</strain>
    </source>
</reference>
<accession>A0A238Y4H9</accession>